<evidence type="ECO:0000256" key="4">
    <source>
        <dbReference type="ARBA" id="ARBA00022989"/>
    </source>
</evidence>
<evidence type="ECO:0000259" key="7">
    <source>
        <dbReference type="Pfam" id="PF01578"/>
    </source>
</evidence>
<feature type="transmembrane region" description="Helical" evidence="6">
    <location>
        <begin position="297"/>
        <end position="314"/>
    </location>
</feature>
<keyword evidence="6" id="KW-0793">Thylakoid</keyword>
<keyword evidence="2 6" id="KW-0812">Transmembrane</keyword>
<feature type="transmembrane region" description="Helical" evidence="6">
    <location>
        <begin position="96"/>
        <end position="115"/>
    </location>
</feature>
<comment type="subunit">
    <text evidence="6">May interact with Ccs1.</text>
</comment>
<feature type="transmembrane region" description="Helical" evidence="6">
    <location>
        <begin position="326"/>
        <end position="345"/>
    </location>
</feature>
<dbReference type="GO" id="GO:0005886">
    <property type="term" value="C:plasma membrane"/>
    <property type="evidence" value="ECO:0007669"/>
    <property type="project" value="TreeGrafter"/>
</dbReference>
<organism evidence="8">
    <name type="scientific">Pleurastrosarcina brevispinosa</name>
    <dbReference type="NCBI Taxonomy" id="163096"/>
    <lineage>
        <taxon>Eukaryota</taxon>
        <taxon>Viridiplantae</taxon>
        <taxon>Chlorophyta</taxon>
        <taxon>core chlorophytes</taxon>
        <taxon>Trebouxiophyceae</taxon>
        <taxon>Trebouxiophyceae incertae sedis</taxon>
        <taxon>Pleurastrosarcina</taxon>
    </lineage>
</organism>
<dbReference type="InterPro" id="IPR045062">
    <property type="entry name" value="Cyt_c_biogenesis_CcsA/CcmC"/>
</dbReference>
<sequence length="356" mass="40902">MTFVRIENFLSNFSFICLFFMMIFYWFQAIFFKKSNLEKIGRLGMILSNFSLFFLLALRWFEYSHFPLSNLYESLMFLSWSLTLLHFILENSIKNFYIGSLTTPIALFTNAFATFSLPKEMQLATPLVPALQSNWLIMHVTIMILSYAALLLGSLLAIAFLVLTYDKNYNFEILEKTFKNKPISSISTLTQTGLPLKINVSGISSLDKTEEETGVILVNSTIFEGFSDKNPSLSAENFSFNKKEQIENWYKIAQTLDNFSYRIIGIGFPFLTIGILSGAVWANEAWGSYWSWDPKETWAFMTWLIFAIYLHLRLTKGWTGKKPASIAALGFFIVWICYLGVNLLGKGLHSYGWIEL</sequence>
<proteinExistence type="inferred from homology"/>
<evidence type="ECO:0000256" key="1">
    <source>
        <dbReference type="ARBA" id="ARBA00004141"/>
    </source>
</evidence>
<evidence type="ECO:0000256" key="6">
    <source>
        <dbReference type="HAMAP-Rule" id="MF_01391"/>
    </source>
</evidence>
<evidence type="ECO:0000313" key="8">
    <source>
        <dbReference type="EMBL" id="AIT94558.1"/>
    </source>
</evidence>
<dbReference type="PANTHER" id="PTHR30071">
    <property type="entry name" value="HEME EXPORTER PROTEIN C"/>
    <property type="match status" value="1"/>
</dbReference>
<dbReference type="InterPro" id="IPR002541">
    <property type="entry name" value="Cyt_c_assembly"/>
</dbReference>
<keyword evidence="8" id="KW-0934">Plastid</keyword>
<keyword evidence="8" id="KW-0150">Chloroplast</keyword>
<comment type="subcellular location">
    <subcellularLocation>
        <location evidence="1">Membrane</location>
        <topology evidence="1">Multi-pass membrane protein</topology>
    </subcellularLocation>
    <subcellularLocation>
        <location evidence="6">Plastid</location>
        <location evidence="6">Chloroplast thylakoid membrane</location>
        <topology evidence="6">Multi-pass membrane protein</topology>
    </subcellularLocation>
</comment>
<keyword evidence="5 6" id="KW-0472">Membrane</keyword>
<feature type="transmembrane region" description="Helical" evidence="6">
    <location>
        <begin position="67"/>
        <end position="89"/>
    </location>
</feature>
<comment type="similarity">
    <text evidence="6">Belongs to the CcmF/CycK/Ccl1/NrfE/CcsA family.</text>
</comment>
<evidence type="ECO:0000256" key="5">
    <source>
        <dbReference type="ARBA" id="ARBA00023136"/>
    </source>
</evidence>
<keyword evidence="3 6" id="KW-0201">Cytochrome c-type biogenesis</keyword>
<evidence type="ECO:0000256" key="2">
    <source>
        <dbReference type="ARBA" id="ARBA00022692"/>
    </source>
</evidence>
<dbReference type="InterPro" id="IPR017562">
    <property type="entry name" value="Cyt_c_biogenesis_CcsA"/>
</dbReference>
<dbReference type="AlphaFoldDB" id="A0A097KN20"/>
<dbReference type="HAMAP" id="MF_01391">
    <property type="entry name" value="CytC_CcsA"/>
    <property type="match status" value="1"/>
</dbReference>
<gene>
    <name evidence="6 8" type="primary">ccsA</name>
</gene>
<dbReference type="PANTHER" id="PTHR30071:SF1">
    <property type="entry name" value="CYTOCHROME B_B6 PROTEIN-RELATED"/>
    <property type="match status" value="1"/>
</dbReference>
<feature type="transmembrane region" description="Helical" evidence="6">
    <location>
        <begin position="135"/>
        <end position="163"/>
    </location>
</feature>
<dbReference type="GO" id="GO:0017004">
    <property type="term" value="P:cytochrome complex assembly"/>
    <property type="evidence" value="ECO:0007669"/>
    <property type="project" value="UniProtKB-UniRule"/>
</dbReference>
<dbReference type="NCBIfam" id="TIGR03144">
    <property type="entry name" value="cytochr_II_ccsB"/>
    <property type="match status" value="1"/>
</dbReference>
<dbReference type="Pfam" id="PF01578">
    <property type="entry name" value="Cytochrom_C_asm"/>
    <property type="match status" value="1"/>
</dbReference>
<evidence type="ECO:0000256" key="3">
    <source>
        <dbReference type="ARBA" id="ARBA00022748"/>
    </source>
</evidence>
<dbReference type="GO" id="GO:0020037">
    <property type="term" value="F:heme binding"/>
    <property type="evidence" value="ECO:0007669"/>
    <property type="project" value="InterPro"/>
</dbReference>
<name>A0A097KN20_9CHLO</name>
<feature type="transmembrane region" description="Helical" evidence="6">
    <location>
        <begin position="12"/>
        <end position="31"/>
    </location>
</feature>
<comment type="function">
    <text evidence="6">Required during biogenesis of c-type cytochromes (cytochrome c6 and cytochrome f) at the step of heme attachment.</text>
</comment>
<accession>A0A097KN20</accession>
<geneLocation type="chloroplast" evidence="8"/>
<keyword evidence="4 6" id="KW-1133">Transmembrane helix</keyword>
<reference evidence="8" key="1">
    <citation type="journal article" date="2014" name="BMC Evol. Biol.">
        <title>Chloroplast phylogenomic analysis resolves deep-level relationships within the green algal class Trebouxiophyceae.</title>
        <authorList>
            <person name="Lemieux C."/>
            <person name="Otis C."/>
            <person name="Turmel M."/>
        </authorList>
    </citation>
    <scope>NUCLEOTIDE SEQUENCE</scope>
</reference>
<dbReference type="GO" id="GO:0009535">
    <property type="term" value="C:chloroplast thylakoid membrane"/>
    <property type="evidence" value="ECO:0007669"/>
    <property type="project" value="UniProtKB-SubCell"/>
</dbReference>
<feature type="transmembrane region" description="Helical" evidence="6">
    <location>
        <begin position="259"/>
        <end position="282"/>
    </location>
</feature>
<dbReference type="EMBL" id="KM462875">
    <property type="protein sequence ID" value="AIT94558.1"/>
    <property type="molecule type" value="Genomic_DNA"/>
</dbReference>
<feature type="transmembrane region" description="Helical" evidence="6">
    <location>
        <begin position="43"/>
        <end position="61"/>
    </location>
</feature>
<protein>
    <recommendedName>
        <fullName evidence="6">Cytochrome c biogenesis protein CcsA</fullName>
    </recommendedName>
</protein>
<feature type="domain" description="Cytochrome c assembly protein" evidence="7">
    <location>
        <begin position="68"/>
        <end position="349"/>
    </location>
</feature>